<protein>
    <submittedName>
        <fullName evidence="1">Uncharacterized protein</fullName>
    </submittedName>
</protein>
<reference evidence="1" key="1">
    <citation type="submission" date="2019-03" db="EMBL/GenBank/DDBJ databases">
        <title>WGS assembly of Setaria viridis.</title>
        <authorList>
            <person name="Huang P."/>
            <person name="Jenkins J."/>
            <person name="Grimwood J."/>
            <person name="Barry K."/>
            <person name="Healey A."/>
            <person name="Mamidi S."/>
            <person name="Sreedasyam A."/>
            <person name="Shu S."/>
            <person name="Feldman M."/>
            <person name="Wu J."/>
            <person name="Yu Y."/>
            <person name="Chen C."/>
            <person name="Johnson J."/>
            <person name="Rokhsar D."/>
            <person name="Baxter I."/>
            <person name="Schmutz J."/>
            <person name="Brutnell T."/>
            <person name="Kellogg E."/>
        </authorList>
    </citation>
    <scope>NUCLEOTIDE SEQUENCE [LARGE SCALE GENOMIC DNA]</scope>
</reference>
<evidence type="ECO:0000313" key="2">
    <source>
        <dbReference type="Proteomes" id="UP000298652"/>
    </source>
</evidence>
<dbReference type="Gramene" id="TKW21763">
    <property type="protein sequence ID" value="TKW21763"/>
    <property type="gene ID" value="SEVIR_4G142502v2"/>
</dbReference>
<sequence>MREFRIATGKTNPIHNDVPENTTFLLFDQPSGEANTRGYTNY</sequence>
<accession>A0A4U6V340</accession>
<organism evidence="1 2">
    <name type="scientific">Setaria viridis</name>
    <name type="common">Green bristlegrass</name>
    <name type="synonym">Setaria italica subsp. viridis</name>
    <dbReference type="NCBI Taxonomy" id="4556"/>
    <lineage>
        <taxon>Eukaryota</taxon>
        <taxon>Viridiplantae</taxon>
        <taxon>Streptophyta</taxon>
        <taxon>Embryophyta</taxon>
        <taxon>Tracheophyta</taxon>
        <taxon>Spermatophyta</taxon>
        <taxon>Magnoliopsida</taxon>
        <taxon>Liliopsida</taxon>
        <taxon>Poales</taxon>
        <taxon>Poaceae</taxon>
        <taxon>PACMAD clade</taxon>
        <taxon>Panicoideae</taxon>
        <taxon>Panicodae</taxon>
        <taxon>Paniceae</taxon>
        <taxon>Cenchrinae</taxon>
        <taxon>Setaria</taxon>
    </lineage>
</organism>
<keyword evidence="2" id="KW-1185">Reference proteome</keyword>
<dbReference type="Proteomes" id="UP000298652">
    <property type="component" value="Chromosome 4"/>
</dbReference>
<name>A0A4U6V340_SETVI</name>
<dbReference type="AlphaFoldDB" id="A0A4U6V340"/>
<evidence type="ECO:0000313" key="1">
    <source>
        <dbReference type="EMBL" id="TKW21763.1"/>
    </source>
</evidence>
<dbReference type="EMBL" id="CM016555">
    <property type="protein sequence ID" value="TKW21763.1"/>
    <property type="molecule type" value="Genomic_DNA"/>
</dbReference>
<gene>
    <name evidence="1" type="ORF">SEVIR_4G142502v2</name>
</gene>
<proteinExistence type="predicted"/>